<protein>
    <submittedName>
        <fullName evidence="2">Uncharacterized protein</fullName>
    </submittedName>
</protein>
<organism evidence="2 3">
    <name type="scientific">Athelia psychrophila</name>
    <dbReference type="NCBI Taxonomy" id="1759441"/>
    <lineage>
        <taxon>Eukaryota</taxon>
        <taxon>Fungi</taxon>
        <taxon>Dikarya</taxon>
        <taxon>Basidiomycota</taxon>
        <taxon>Agaricomycotina</taxon>
        <taxon>Agaricomycetes</taxon>
        <taxon>Agaricomycetidae</taxon>
        <taxon>Atheliales</taxon>
        <taxon>Atheliaceae</taxon>
        <taxon>Athelia</taxon>
    </lineage>
</organism>
<evidence type="ECO:0000313" key="2">
    <source>
        <dbReference type="EMBL" id="KZP22810.1"/>
    </source>
</evidence>
<keyword evidence="3" id="KW-1185">Reference proteome</keyword>
<sequence>MRSLAFSSDGLKIVTTSEDEIVRVWDALTGQAQANSQAQSLVHFGKDQYFVEVSTGHHMSKVPTEFNMDRYDMPVSGPGGGSSSDGFGWRTVNGQRHIPVVIVLSSS</sequence>
<name>A0A166LCH1_9AGAM</name>
<proteinExistence type="predicted"/>
<dbReference type="InterPro" id="IPR001680">
    <property type="entry name" value="WD40_rpt"/>
</dbReference>
<evidence type="ECO:0000313" key="3">
    <source>
        <dbReference type="Proteomes" id="UP000076532"/>
    </source>
</evidence>
<keyword evidence="1" id="KW-0853">WD repeat</keyword>
<dbReference type="Gene3D" id="2.130.10.10">
    <property type="entry name" value="YVTN repeat-like/Quinoprotein amine dehydrogenase"/>
    <property type="match status" value="1"/>
</dbReference>
<dbReference type="InterPro" id="IPR015943">
    <property type="entry name" value="WD40/YVTN_repeat-like_dom_sf"/>
</dbReference>
<dbReference type="OrthoDB" id="3267146at2759"/>
<dbReference type="AlphaFoldDB" id="A0A166LCH1"/>
<dbReference type="SUPFAM" id="SSF50998">
    <property type="entry name" value="Quinoprotein alcohol dehydrogenase-like"/>
    <property type="match status" value="1"/>
</dbReference>
<accession>A0A166LCH1</accession>
<dbReference type="Proteomes" id="UP000076532">
    <property type="component" value="Unassembled WGS sequence"/>
</dbReference>
<dbReference type="PROSITE" id="PS50082">
    <property type="entry name" value="WD_REPEATS_2"/>
    <property type="match status" value="1"/>
</dbReference>
<evidence type="ECO:0000256" key="1">
    <source>
        <dbReference type="PROSITE-ProRule" id="PRU00221"/>
    </source>
</evidence>
<reference evidence="2 3" key="1">
    <citation type="journal article" date="2016" name="Mol. Biol. Evol.">
        <title>Comparative Genomics of Early-Diverging Mushroom-Forming Fungi Provides Insights into the Origins of Lignocellulose Decay Capabilities.</title>
        <authorList>
            <person name="Nagy L.G."/>
            <person name="Riley R."/>
            <person name="Tritt A."/>
            <person name="Adam C."/>
            <person name="Daum C."/>
            <person name="Floudas D."/>
            <person name="Sun H."/>
            <person name="Yadav J.S."/>
            <person name="Pangilinan J."/>
            <person name="Larsson K.H."/>
            <person name="Matsuura K."/>
            <person name="Barry K."/>
            <person name="Labutti K."/>
            <person name="Kuo R."/>
            <person name="Ohm R.A."/>
            <person name="Bhattacharya S.S."/>
            <person name="Shirouzu T."/>
            <person name="Yoshinaga Y."/>
            <person name="Martin F.M."/>
            <person name="Grigoriev I.V."/>
            <person name="Hibbett D.S."/>
        </authorList>
    </citation>
    <scope>NUCLEOTIDE SEQUENCE [LARGE SCALE GENOMIC DNA]</scope>
    <source>
        <strain evidence="2 3">CBS 109695</strain>
    </source>
</reference>
<dbReference type="EMBL" id="KV417537">
    <property type="protein sequence ID" value="KZP22810.1"/>
    <property type="molecule type" value="Genomic_DNA"/>
</dbReference>
<dbReference type="PROSITE" id="PS50294">
    <property type="entry name" value="WD_REPEATS_REGION"/>
    <property type="match status" value="1"/>
</dbReference>
<dbReference type="InterPro" id="IPR011047">
    <property type="entry name" value="Quinoprotein_ADH-like_sf"/>
</dbReference>
<feature type="repeat" description="WD" evidence="1">
    <location>
        <begin position="1"/>
        <end position="35"/>
    </location>
</feature>
<gene>
    <name evidence="2" type="ORF">FIBSPDRAFT_786866</name>
</gene>